<protein>
    <submittedName>
        <fullName evidence="1">Uncharacterized protein</fullName>
    </submittedName>
</protein>
<organism evidence="1 2">
    <name type="scientific">Ancylostoma duodenale</name>
    <dbReference type="NCBI Taxonomy" id="51022"/>
    <lineage>
        <taxon>Eukaryota</taxon>
        <taxon>Metazoa</taxon>
        <taxon>Ecdysozoa</taxon>
        <taxon>Nematoda</taxon>
        <taxon>Chromadorea</taxon>
        <taxon>Rhabditida</taxon>
        <taxon>Rhabditina</taxon>
        <taxon>Rhabditomorpha</taxon>
        <taxon>Strongyloidea</taxon>
        <taxon>Ancylostomatidae</taxon>
        <taxon>Ancylostomatinae</taxon>
        <taxon>Ancylostoma</taxon>
    </lineage>
</organism>
<name>A0A0C2FF17_9BILA</name>
<dbReference type="Proteomes" id="UP000054047">
    <property type="component" value="Unassembled WGS sequence"/>
</dbReference>
<dbReference type="AlphaFoldDB" id="A0A0C2FF17"/>
<dbReference type="EMBL" id="KN768032">
    <property type="protein sequence ID" value="KIH47190.1"/>
    <property type="molecule type" value="Genomic_DNA"/>
</dbReference>
<evidence type="ECO:0000313" key="1">
    <source>
        <dbReference type="EMBL" id="KIH47190.1"/>
    </source>
</evidence>
<evidence type="ECO:0000313" key="2">
    <source>
        <dbReference type="Proteomes" id="UP000054047"/>
    </source>
</evidence>
<keyword evidence="2" id="KW-1185">Reference proteome</keyword>
<sequence length="112" mass="12540">MPAVTIFVAYAPTSGYNEEEVEAFSMDSEKFYREDYTFYKPVIDWDLFISLAGIREDAVADSIDEECDGLVQRLRDSAKKAEGQEPPRGACLSRPSSLYASVELREPQATTS</sequence>
<accession>A0A0C2FF17</accession>
<proteinExistence type="predicted"/>
<gene>
    <name evidence="1" type="ORF">ANCDUO_22753</name>
</gene>
<reference evidence="1 2" key="1">
    <citation type="submission" date="2013-12" db="EMBL/GenBank/DDBJ databases">
        <title>Draft genome of the parsitic nematode Ancylostoma duodenale.</title>
        <authorList>
            <person name="Mitreva M."/>
        </authorList>
    </citation>
    <scope>NUCLEOTIDE SEQUENCE [LARGE SCALE GENOMIC DNA]</scope>
    <source>
        <strain evidence="1 2">Zhejiang</strain>
    </source>
</reference>